<evidence type="ECO:0000313" key="3">
    <source>
        <dbReference type="EMBL" id="EJK45211.1"/>
    </source>
</evidence>
<dbReference type="PANTHER" id="PTHR44329">
    <property type="entry name" value="SERINE/THREONINE-PROTEIN KINASE TNNI3K-RELATED"/>
    <property type="match status" value="1"/>
</dbReference>
<dbReference type="Pfam" id="PF00069">
    <property type="entry name" value="Pkinase"/>
    <property type="match status" value="1"/>
</dbReference>
<feature type="region of interest" description="Disordered" evidence="1">
    <location>
        <begin position="1"/>
        <end position="70"/>
    </location>
</feature>
<dbReference type="GO" id="GO:0004674">
    <property type="term" value="F:protein serine/threonine kinase activity"/>
    <property type="evidence" value="ECO:0007669"/>
    <property type="project" value="TreeGrafter"/>
</dbReference>
<proteinExistence type="predicted"/>
<evidence type="ECO:0000313" key="4">
    <source>
        <dbReference type="Proteomes" id="UP000266841"/>
    </source>
</evidence>
<dbReference type="AlphaFoldDB" id="K0R8V6"/>
<dbReference type="InterPro" id="IPR000719">
    <property type="entry name" value="Prot_kinase_dom"/>
</dbReference>
<dbReference type="SUPFAM" id="SSF56112">
    <property type="entry name" value="Protein kinase-like (PK-like)"/>
    <property type="match status" value="1"/>
</dbReference>
<feature type="compositionally biased region" description="Polar residues" evidence="1">
    <location>
        <begin position="22"/>
        <end position="36"/>
    </location>
</feature>
<dbReference type="InterPro" id="IPR051681">
    <property type="entry name" value="Ser/Thr_Kinases-Pseudokinases"/>
</dbReference>
<sequence>MVEDSNRPRRSTENRPGLRMTTRPSNLPQSQKCQSGEQERRPRSRGPPTPTSTSPARRERQGQPVQQPPHTLDELDFAKRTLQKLVQHSTFFPSHESHHVHTVKESELDFGQVVGKGGFCEVRLIALRSNRNRYAMKYLSPSKTTSTRLFQRGLADLAMEACFLSLLRHDNIIGLHYVATGSLEENYNIGDGSRERQLIQQDEVVMDGNGNLQLRRPASSNIPTATEHAFGYFLLLDLLHENLSDRIDNTYIPQIVYANAHQPLDNGSLRNRIRTKALAEYQSEQSQLAERLNALTDVASALQYLHANNIIFRDVKPDNIGFYRKYRGNGFEEITKVFDFGLCKEVKARYRKSHPAYPSEVTYKLTGCTGSRRYMAPEVCFSDPYNSKSDVFSFGMLLYQVASFVLPFDGFSMGKHEREVLRGGLRPDVTLTNVNQGLFKQRRASTSAVPDDPLHEMIHLMERNQPLDSMDMESKNELLATLTKRSWTKDLVKLMEDCWDYDMRYRPTMEEVQARLADIVSGLEHVRSRSGERHEMPSPDSTKGLPLKNASGEGAKKMAIMADSPNRDAIWNAQLQRDQSKLTEEYEAQQNIFHGAQQSLMNQVKKKNSPSRRRSSEPVIRMR</sequence>
<dbReference type="PROSITE" id="PS50011">
    <property type="entry name" value="PROTEIN_KINASE_DOM"/>
    <property type="match status" value="1"/>
</dbReference>
<dbReference type="InterPro" id="IPR011009">
    <property type="entry name" value="Kinase-like_dom_sf"/>
</dbReference>
<evidence type="ECO:0000256" key="1">
    <source>
        <dbReference type="SAM" id="MobiDB-lite"/>
    </source>
</evidence>
<dbReference type="EMBL" id="AGNL01048687">
    <property type="protein sequence ID" value="EJK45211.1"/>
    <property type="molecule type" value="Genomic_DNA"/>
</dbReference>
<comment type="caution">
    <text evidence="3">The sequence shown here is derived from an EMBL/GenBank/DDBJ whole genome shotgun (WGS) entry which is preliminary data.</text>
</comment>
<dbReference type="GO" id="GO:0005524">
    <property type="term" value="F:ATP binding"/>
    <property type="evidence" value="ECO:0007669"/>
    <property type="project" value="InterPro"/>
</dbReference>
<feature type="region of interest" description="Disordered" evidence="1">
    <location>
        <begin position="594"/>
        <end position="623"/>
    </location>
</feature>
<organism evidence="3 4">
    <name type="scientific">Thalassiosira oceanica</name>
    <name type="common">Marine diatom</name>
    <dbReference type="NCBI Taxonomy" id="159749"/>
    <lineage>
        <taxon>Eukaryota</taxon>
        <taxon>Sar</taxon>
        <taxon>Stramenopiles</taxon>
        <taxon>Ochrophyta</taxon>
        <taxon>Bacillariophyta</taxon>
        <taxon>Coscinodiscophyceae</taxon>
        <taxon>Thalassiosirophycidae</taxon>
        <taxon>Thalassiosirales</taxon>
        <taxon>Thalassiosiraceae</taxon>
        <taxon>Thalassiosira</taxon>
    </lineage>
</organism>
<dbReference type="OMA" id="MAIMADS"/>
<evidence type="ECO:0000259" key="2">
    <source>
        <dbReference type="PROSITE" id="PS50011"/>
    </source>
</evidence>
<dbReference type="SMART" id="SM00220">
    <property type="entry name" value="S_TKc"/>
    <property type="match status" value="1"/>
</dbReference>
<feature type="compositionally biased region" description="Basic and acidic residues" evidence="1">
    <location>
        <begin position="1"/>
        <end position="13"/>
    </location>
</feature>
<dbReference type="Proteomes" id="UP000266841">
    <property type="component" value="Unassembled WGS sequence"/>
</dbReference>
<dbReference type="PANTHER" id="PTHR44329:SF289">
    <property type="entry name" value="SERINE_THREONINE-PROTEIN KINASE VIK"/>
    <property type="match status" value="1"/>
</dbReference>
<protein>
    <recommendedName>
        <fullName evidence="2">Protein kinase domain-containing protein</fullName>
    </recommendedName>
</protein>
<keyword evidence="4" id="KW-1185">Reference proteome</keyword>
<dbReference type="eggNOG" id="KOG0192">
    <property type="taxonomic scope" value="Eukaryota"/>
</dbReference>
<feature type="region of interest" description="Disordered" evidence="1">
    <location>
        <begin position="527"/>
        <end position="550"/>
    </location>
</feature>
<name>K0R8V6_THAOC</name>
<feature type="compositionally biased region" description="Basic residues" evidence="1">
    <location>
        <begin position="604"/>
        <end position="613"/>
    </location>
</feature>
<dbReference type="Gene3D" id="1.10.510.10">
    <property type="entry name" value="Transferase(Phosphotransferase) domain 1"/>
    <property type="match status" value="1"/>
</dbReference>
<gene>
    <name evidence="3" type="ORF">THAOC_36182</name>
</gene>
<accession>K0R8V6</accession>
<dbReference type="OrthoDB" id="192267at2759"/>
<dbReference type="Gene3D" id="3.30.200.20">
    <property type="entry name" value="Phosphorylase Kinase, domain 1"/>
    <property type="match status" value="1"/>
</dbReference>
<feature type="compositionally biased region" description="Basic and acidic residues" evidence="1">
    <location>
        <begin position="527"/>
        <end position="537"/>
    </location>
</feature>
<reference evidence="3 4" key="1">
    <citation type="journal article" date="2012" name="Genome Biol.">
        <title>Genome and low-iron response of an oceanic diatom adapted to chronic iron limitation.</title>
        <authorList>
            <person name="Lommer M."/>
            <person name="Specht M."/>
            <person name="Roy A.S."/>
            <person name="Kraemer L."/>
            <person name="Andreson R."/>
            <person name="Gutowska M.A."/>
            <person name="Wolf J."/>
            <person name="Bergner S.V."/>
            <person name="Schilhabel M.B."/>
            <person name="Klostermeier U.C."/>
            <person name="Beiko R.G."/>
            <person name="Rosenstiel P."/>
            <person name="Hippler M."/>
            <person name="Laroche J."/>
        </authorList>
    </citation>
    <scope>NUCLEOTIDE SEQUENCE [LARGE SCALE GENOMIC DNA]</scope>
    <source>
        <strain evidence="3 4">CCMP1005</strain>
    </source>
</reference>
<feature type="domain" description="Protein kinase" evidence="2">
    <location>
        <begin position="108"/>
        <end position="516"/>
    </location>
</feature>